<evidence type="ECO:0000313" key="7">
    <source>
        <dbReference type="WBParaSite" id="MhA1_Contig1092.frz3.gene9"/>
    </source>
</evidence>
<dbReference type="GO" id="GO:0005886">
    <property type="term" value="C:plasma membrane"/>
    <property type="evidence" value="ECO:0007669"/>
    <property type="project" value="TreeGrafter"/>
</dbReference>
<proteinExistence type="inferred from homology"/>
<evidence type="ECO:0000313" key="6">
    <source>
        <dbReference type="Proteomes" id="UP000095281"/>
    </source>
</evidence>
<dbReference type="Gene3D" id="1.20.58.70">
    <property type="match status" value="1"/>
</dbReference>
<accession>A0A1I8AYP5</accession>
<dbReference type="GO" id="GO:0048278">
    <property type="term" value="P:vesicle docking"/>
    <property type="evidence" value="ECO:0007669"/>
    <property type="project" value="TreeGrafter"/>
</dbReference>
<dbReference type="Gene3D" id="1.20.5.110">
    <property type="match status" value="1"/>
</dbReference>
<evidence type="ECO:0000259" key="5">
    <source>
        <dbReference type="PROSITE" id="PS50192"/>
    </source>
</evidence>
<dbReference type="GO" id="GO:0005484">
    <property type="term" value="F:SNAP receptor activity"/>
    <property type="evidence" value="ECO:0007669"/>
    <property type="project" value="TreeGrafter"/>
</dbReference>
<dbReference type="GO" id="GO:0006836">
    <property type="term" value="P:neurotransmitter transport"/>
    <property type="evidence" value="ECO:0007669"/>
    <property type="project" value="UniProtKB-KW"/>
</dbReference>
<protein>
    <submittedName>
        <fullName evidence="7">t-SNARE coiled-coil homology domain-containing protein</fullName>
    </submittedName>
</protein>
<dbReference type="PROSITE" id="PS50192">
    <property type="entry name" value="T_SNARE"/>
    <property type="match status" value="1"/>
</dbReference>
<dbReference type="InterPro" id="IPR010989">
    <property type="entry name" value="SNARE"/>
</dbReference>
<keyword evidence="2" id="KW-0813">Transport</keyword>
<dbReference type="GO" id="GO:0006886">
    <property type="term" value="P:intracellular protein transport"/>
    <property type="evidence" value="ECO:0007669"/>
    <property type="project" value="TreeGrafter"/>
</dbReference>
<sequence>MVKDRLQEMHKARPSLRSPAELSISGLSNNFQMGNNDYFLQQIAQMNKCLDDIDSLIKQMLKVQETILCRTVAEPEDKQKLDFIINQIRKLIGELRNNLQKLEFEQKQEIELNLTSNATKRINLNQVEQLKRRLCQILETFQKSREEYRQRVTKRVKRQLEIAGEHLNQEDVEHLLEEKSEQIFYRNINPMNVAAHLVLEEASDRHNELIKLEKSIGELTDCFGDMLALVHAQGTIVDRVDKNVQSALEYTNQARKQMNKAVTYKKSSNRLKCAIVLLIGGIVLILILLLIISFKLFVPNMSTH</sequence>
<keyword evidence="2" id="KW-0532">Neurotransmitter transport</keyword>
<dbReference type="PANTHER" id="PTHR19957:SF113">
    <property type="entry name" value="SYNTAXIN-2-RELATED"/>
    <property type="match status" value="1"/>
</dbReference>
<dbReference type="InterPro" id="IPR006011">
    <property type="entry name" value="Syntaxin_N"/>
</dbReference>
<dbReference type="GO" id="GO:0006887">
    <property type="term" value="P:exocytosis"/>
    <property type="evidence" value="ECO:0007669"/>
    <property type="project" value="TreeGrafter"/>
</dbReference>
<dbReference type="PANTHER" id="PTHR19957">
    <property type="entry name" value="SYNTAXIN"/>
    <property type="match status" value="1"/>
</dbReference>
<dbReference type="SMART" id="SM00397">
    <property type="entry name" value="t_SNARE"/>
    <property type="match status" value="1"/>
</dbReference>
<dbReference type="InterPro" id="IPR000727">
    <property type="entry name" value="T_SNARE_dom"/>
</dbReference>
<dbReference type="Proteomes" id="UP000095281">
    <property type="component" value="Unplaced"/>
</dbReference>
<name>A0A1I8AYP5_MELHA</name>
<dbReference type="GO" id="GO:0012505">
    <property type="term" value="C:endomembrane system"/>
    <property type="evidence" value="ECO:0007669"/>
    <property type="project" value="TreeGrafter"/>
</dbReference>
<dbReference type="SUPFAM" id="SSF47661">
    <property type="entry name" value="t-snare proteins"/>
    <property type="match status" value="1"/>
</dbReference>
<keyword evidence="4" id="KW-1133">Transmembrane helix</keyword>
<reference evidence="7" key="1">
    <citation type="submission" date="2016-11" db="UniProtKB">
        <authorList>
            <consortium name="WormBaseParasite"/>
        </authorList>
    </citation>
    <scope>IDENTIFICATION</scope>
</reference>
<evidence type="ECO:0000256" key="2">
    <source>
        <dbReference type="ARBA" id="ARBA00022775"/>
    </source>
</evidence>
<dbReference type="Pfam" id="PF00804">
    <property type="entry name" value="Syntaxin"/>
    <property type="match status" value="1"/>
</dbReference>
<dbReference type="InterPro" id="IPR045242">
    <property type="entry name" value="Syntaxin"/>
</dbReference>
<organism evidence="6 7">
    <name type="scientific">Meloidogyne hapla</name>
    <name type="common">Root-knot nematode worm</name>
    <dbReference type="NCBI Taxonomy" id="6305"/>
    <lineage>
        <taxon>Eukaryota</taxon>
        <taxon>Metazoa</taxon>
        <taxon>Ecdysozoa</taxon>
        <taxon>Nematoda</taxon>
        <taxon>Chromadorea</taxon>
        <taxon>Rhabditida</taxon>
        <taxon>Tylenchina</taxon>
        <taxon>Tylenchomorpha</taxon>
        <taxon>Tylenchoidea</taxon>
        <taxon>Meloidogynidae</taxon>
        <taxon>Meloidogyninae</taxon>
        <taxon>Meloidogyne</taxon>
    </lineage>
</organism>
<dbReference type="GO" id="GO:0000149">
    <property type="term" value="F:SNARE binding"/>
    <property type="evidence" value="ECO:0007669"/>
    <property type="project" value="TreeGrafter"/>
</dbReference>
<evidence type="ECO:0000256" key="3">
    <source>
        <dbReference type="SAM" id="Coils"/>
    </source>
</evidence>
<dbReference type="AlphaFoldDB" id="A0A1I8AYP5"/>
<evidence type="ECO:0000256" key="4">
    <source>
        <dbReference type="SAM" id="Phobius"/>
    </source>
</evidence>
<feature type="coiled-coil region" evidence="3">
    <location>
        <begin position="85"/>
        <end position="112"/>
    </location>
</feature>
<evidence type="ECO:0000256" key="1">
    <source>
        <dbReference type="ARBA" id="ARBA00009063"/>
    </source>
</evidence>
<keyword evidence="4" id="KW-0472">Membrane</keyword>
<dbReference type="GO" id="GO:0006906">
    <property type="term" value="P:vesicle fusion"/>
    <property type="evidence" value="ECO:0007669"/>
    <property type="project" value="TreeGrafter"/>
</dbReference>
<dbReference type="WBParaSite" id="MhA1_Contig1092.frz3.gene9">
    <property type="protein sequence ID" value="MhA1_Contig1092.frz3.gene9"/>
    <property type="gene ID" value="MhA1_Contig1092.frz3.gene9"/>
</dbReference>
<feature type="transmembrane region" description="Helical" evidence="4">
    <location>
        <begin position="274"/>
        <end position="298"/>
    </location>
</feature>
<comment type="similarity">
    <text evidence="1">Belongs to the syntaxin family.</text>
</comment>
<keyword evidence="3" id="KW-0175">Coiled coil</keyword>
<dbReference type="OMA" id="AMRKKIC"/>
<dbReference type="Pfam" id="PF05739">
    <property type="entry name" value="SNARE"/>
    <property type="match status" value="1"/>
</dbReference>
<keyword evidence="6" id="KW-1185">Reference proteome</keyword>
<dbReference type="GO" id="GO:0031201">
    <property type="term" value="C:SNARE complex"/>
    <property type="evidence" value="ECO:0007669"/>
    <property type="project" value="TreeGrafter"/>
</dbReference>
<keyword evidence="4" id="KW-0812">Transmembrane</keyword>
<feature type="domain" description="T-SNARE coiled-coil homology" evidence="5">
    <location>
        <begin position="199"/>
        <end position="261"/>
    </location>
</feature>